<name>A0A1W1BNK5_9ZZZZ</name>
<accession>A0A1W1BNK5</accession>
<sequence length="394" mass="45770">MINITDKNKPNLFPFLNLGFRPFFFAAGLSSSLLMFLWLIIYQFNIITIHNLTPQYWHAHEMIFGFTIAVISGFLLTAVRNWTGQQTIHGIPLLLLFLLWIVARIIFFIPNVSLVIQATIDSSFLLFITFFIALPIIKTKSWSNIGIVAKVLLLAISHIIFYLGLLGILKNGIIWGLYGAFYTILALIFVMARRVVPFFIEKGLGLKKELKNPKWLDISSLILFVLYVFFEIFWQSKITFLLAFLLFLLHSYRLINWHHKNIWRKPLLWSLYLAYVFLTLGFALKSISFFINISPYIVIHSFTMGIGLITLAMMSRVALGHTARNVFQPPKILFLIFTLSGLTFIFRVILPLLLTQHYFVWILISQILWLSAFVFFTITYTPMLFKKRLDNQFG</sequence>
<evidence type="ECO:0000313" key="2">
    <source>
        <dbReference type="EMBL" id="SFV55114.1"/>
    </source>
</evidence>
<keyword evidence="1" id="KW-1133">Transmembrane helix</keyword>
<feature type="transmembrane region" description="Helical" evidence="1">
    <location>
        <begin position="115"/>
        <end position="137"/>
    </location>
</feature>
<feature type="transmembrane region" description="Helical" evidence="1">
    <location>
        <begin position="297"/>
        <end position="319"/>
    </location>
</feature>
<feature type="transmembrane region" description="Helical" evidence="1">
    <location>
        <begin position="215"/>
        <end position="232"/>
    </location>
</feature>
<feature type="transmembrane region" description="Helical" evidence="1">
    <location>
        <begin position="238"/>
        <end position="255"/>
    </location>
</feature>
<dbReference type="AlphaFoldDB" id="A0A1W1BNK5"/>
<proteinExistence type="predicted"/>
<feature type="transmembrane region" description="Helical" evidence="1">
    <location>
        <begin position="331"/>
        <end position="352"/>
    </location>
</feature>
<gene>
    <name evidence="2" type="ORF">MNB_SUP05-5-338</name>
</gene>
<dbReference type="InterPro" id="IPR010266">
    <property type="entry name" value="NnrS"/>
</dbReference>
<reference evidence="2" key="1">
    <citation type="submission" date="2016-10" db="EMBL/GenBank/DDBJ databases">
        <authorList>
            <person name="de Groot N.N."/>
        </authorList>
    </citation>
    <scope>NUCLEOTIDE SEQUENCE</scope>
</reference>
<keyword evidence="1" id="KW-0812">Transmembrane</keyword>
<feature type="transmembrane region" description="Helical" evidence="1">
    <location>
        <begin position="175"/>
        <end position="195"/>
    </location>
</feature>
<feature type="transmembrane region" description="Helical" evidence="1">
    <location>
        <begin position="62"/>
        <end position="79"/>
    </location>
</feature>
<organism evidence="2">
    <name type="scientific">hydrothermal vent metagenome</name>
    <dbReference type="NCBI Taxonomy" id="652676"/>
    <lineage>
        <taxon>unclassified sequences</taxon>
        <taxon>metagenomes</taxon>
        <taxon>ecological metagenomes</taxon>
    </lineage>
</organism>
<feature type="transmembrane region" description="Helical" evidence="1">
    <location>
        <begin position="20"/>
        <end position="42"/>
    </location>
</feature>
<feature type="transmembrane region" description="Helical" evidence="1">
    <location>
        <begin position="91"/>
        <end position="109"/>
    </location>
</feature>
<keyword evidence="1" id="KW-0472">Membrane</keyword>
<feature type="transmembrane region" description="Helical" evidence="1">
    <location>
        <begin position="149"/>
        <end position="169"/>
    </location>
</feature>
<feature type="transmembrane region" description="Helical" evidence="1">
    <location>
        <begin position="267"/>
        <end position="291"/>
    </location>
</feature>
<dbReference type="Pfam" id="PF05940">
    <property type="entry name" value="NnrS"/>
    <property type="match status" value="1"/>
</dbReference>
<evidence type="ECO:0000256" key="1">
    <source>
        <dbReference type="SAM" id="Phobius"/>
    </source>
</evidence>
<feature type="transmembrane region" description="Helical" evidence="1">
    <location>
        <begin position="358"/>
        <end position="378"/>
    </location>
</feature>
<dbReference type="EMBL" id="FPHJ01000014">
    <property type="protein sequence ID" value="SFV55114.1"/>
    <property type="molecule type" value="Genomic_DNA"/>
</dbReference>
<protein>
    <submittedName>
        <fullName evidence="2">NnrS protein involved in response to NO</fullName>
    </submittedName>
</protein>